<name>A0ABQ2NAK4_9ACTN</name>
<evidence type="ECO:0000313" key="5">
    <source>
        <dbReference type="Proteomes" id="UP000655410"/>
    </source>
</evidence>
<keyword evidence="2" id="KW-0012">Acyltransferase</keyword>
<evidence type="ECO:0000313" key="4">
    <source>
        <dbReference type="EMBL" id="GGO87770.1"/>
    </source>
</evidence>
<dbReference type="PANTHER" id="PTHR10545">
    <property type="entry name" value="DIAMINE N-ACETYLTRANSFERASE"/>
    <property type="match status" value="1"/>
</dbReference>
<dbReference type="Proteomes" id="UP000655410">
    <property type="component" value="Unassembled WGS sequence"/>
</dbReference>
<reference evidence="5" key="1">
    <citation type="journal article" date="2019" name="Int. J. Syst. Evol. Microbiol.">
        <title>The Global Catalogue of Microorganisms (GCM) 10K type strain sequencing project: providing services to taxonomists for standard genome sequencing and annotation.</title>
        <authorList>
            <consortium name="The Broad Institute Genomics Platform"/>
            <consortium name="The Broad Institute Genome Sequencing Center for Infectious Disease"/>
            <person name="Wu L."/>
            <person name="Ma J."/>
        </authorList>
    </citation>
    <scope>NUCLEOTIDE SEQUENCE [LARGE SCALE GENOMIC DNA]</scope>
    <source>
        <strain evidence="5">CGMCC 4.7371</strain>
    </source>
</reference>
<proteinExistence type="predicted"/>
<organism evidence="4 5">
    <name type="scientific">Nocardioides phosphati</name>
    <dbReference type="NCBI Taxonomy" id="1867775"/>
    <lineage>
        <taxon>Bacteria</taxon>
        <taxon>Bacillati</taxon>
        <taxon>Actinomycetota</taxon>
        <taxon>Actinomycetes</taxon>
        <taxon>Propionibacteriales</taxon>
        <taxon>Nocardioidaceae</taxon>
        <taxon>Nocardioides</taxon>
    </lineage>
</organism>
<protein>
    <submittedName>
        <fullName evidence="4">N-acetyltransferase</fullName>
    </submittedName>
</protein>
<keyword evidence="1" id="KW-0808">Transferase</keyword>
<feature type="domain" description="N-acetyltransferase" evidence="3">
    <location>
        <begin position="3"/>
        <end position="159"/>
    </location>
</feature>
<dbReference type="InterPro" id="IPR000182">
    <property type="entry name" value="GNAT_dom"/>
</dbReference>
<dbReference type="PANTHER" id="PTHR10545:SF29">
    <property type="entry name" value="GH14572P-RELATED"/>
    <property type="match status" value="1"/>
</dbReference>
<dbReference type="Pfam" id="PF00583">
    <property type="entry name" value="Acetyltransf_1"/>
    <property type="match status" value="1"/>
</dbReference>
<evidence type="ECO:0000256" key="1">
    <source>
        <dbReference type="ARBA" id="ARBA00022679"/>
    </source>
</evidence>
<dbReference type="EMBL" id="BMNI01000002">
    <property type="protein sequence ID" value="GGO87770.1"/>
    <property type="molecule type" value="Genomic_DNA"/>
</dbReference>
<sequence length="164" mass="18217">MSTAIRRITPADLERTVQLVHELATYEKAPDECHLTVEQLEAALFSPNPALFGHVATHEGEVVGIALWFLNFSTWRGTHGIYLEDLFVSPQHRGLGLGRDLLAALAQECVERGYSRLEWWVLDWNEPAIGFYRSLGAVGMDEWTVHRLTGDALTALGAPAYAAD</sequence>
<dbReference type="InterPro" id="IPR051016">
    <property type="entry name" value="Diverse_Substrate_AcTransf"/>
</dbReference>
<dbReference type="InterPro" id="IPR016181">
    <property type="entry name" value="Acyl_CoA_acyltransferase"/>
</dbReference>
<dbReference type="RefSeq" id="WP_188783194.1">
    <property type="nucleotide sequence ID" value="NZ_BMNI01000002.1"/>
</dbReference>
<evidence type="ECO:0000259" key="3">
    <source>
        <dbReference type="PROSITE" id="PS51186"/>
    </source>
</evidence>
<comment type="caution">
    <text evidence="4">The sequence shown here is derived from an EMBL/GenBank/DDBJ whole genome shotgun (WGS) entry which is preliminary data.</text>
</comment>
<dbReference type="SUPFAM" id="SSF55729">
    <property type="entry name" value="Acyl-CoA N-acyltransferases (Nat)"/>
    <property type="match status" value="1"/>
</dbReference>
<evidence type="ECO:0000256" key="2">
    <source>
        <dbReference type="ARBA" id="ARBA00023315"/>
    </source>
</evidence>
<keyword evidence="5" id="KW-1185">Reference proteome</keyword>
<dbReference type="CDD" id="cd04301">
    <property type="entry name" value="NAT_SF"/>
    <property type="match status" value="1"/>
</dbReference>
<gene>
    <name evidence="4" type="ORF">GCM10011584_13190</name>
</gene>
<dbReference type="PROSITE" id="PS51186">
    <property type="entry name" value="GNAT"/>
    <property type="match status" value="1"/>
</dbReference>
<accession>A0ABQ2NAK4</accession>
<dbReference type="Gene3D" id="3.40.630.30">
    <property type="match status" value="1"/>
</dbReference>